<comment type="caution">
    <text evidence="2">The sequence shown here is derived from an EMBL/GenBank/DDBJ whole genome shotgun (WGS) entry which is preliminary data.</text>
</comment>
<organism evidence="2 3">
    <name type="scientific">Marinobacter salexigens</name>
    <dbReference type="NCBI Taxonomy" id="1925763"/>
    <lineage>
        <taxon>Bacteria</taxon>
        <taxon>Pseudomonadati</taxon>
        <taxon>Pseudomonadota</taxon>
        <taxon>Gammaproteobacteria</taxon>
        <taxon>Pseudomonadales</taxon>
        <taxon>Marinobacteraceae</taxon>
        <taxon>Marinobacter</taxon>
    </lineage>
</organism>
<dbReference type="InterPro" id="IPR023977">
    <property type="entry name" value="MbnP-like"/>
</dbReference>
<dbReference type="NCBIfam" id="TIGR04052">
    <property type="entry name" value="MbnP_like_WxW"/>
    <property type="match status" value="1"/>
</dbReference>
<reference evidence="2 3" key="1">
    <citation type="submission" date="2021-05" db="EMBL/GenBank/DDBJ databases">
        <title>Draft genomes of bacteria isolated from model marine particles.</title>
        <authorList>
            <person name="Datta M.S."/>
            <person name="Schwartzman J.A."/>
            <person name="Enke T.N."/>
            <person name="Saavedra J."/>
            <person name="Cermak N."/>
            <person name="Cordero O.X."/>
        </authorList>
    </citation>
    <scope>NUCLEOTIDE SEQUENCE [LARGE SCALE GENOMIC DNA]</scope>
    <source>
        <strain evidence="2 3">D2M19</strain>
    </source>
</reference>
<evidence type="ECO:0000313" key="3">
    <source>
        <dbReference type="Proteomes" id="UP000753376"/>
    </source>
</evidence>
<accession>A0ABS6A437</accession>
<proteinExistence type="predicted"/>
<gene>
    <name evidence="2" type="ORF">KO508_02715</name>
</gene>
<keyword evidence="3" id="KW-1185">Reference proteome</keyword>
<feature type="domain" description="Copper-binding protein MbnP-like" evidence="1">
    <location>
        <begin position="2"/>
        <end position="241"/>
    </location>
</feature>
<name>A0ABS6A437_9GAMM</name>
<dbReference type="InterPro" id="IPR046863">
    <property type="entry name" value="MbnP-like_dom"/>
</dbReference>
<evidence type="ECO:0000259" key="1">
    <source>
        <dbReference type="Pfam" id="PF20243"/>
    </source>
</evidence>
<dbReference type="Proteomes" id="UP000753376">
    <property type="component" value="Unassembled WGS sequence"/>
</dbReference>
<protein>
    <submittedName>
        <fullName evidence="2">Metallo-mystery pair system four-Cys motif protein</fullName>
    </submittedName>
</protein>
<dbReference type="EMBL" id="JAHKPV010000001">
    <property type="protein sequence ID" value="MBU2872907.1"/>
    <property type="molecule type" value="Genomic_DNA"/>
</dbReference>
<dbReference type="Pfam" id="PF20243">
    <property type="entry name" value="MbnP"/>
    <property type="match status" value="1"/>
</dbReference>
<sequence>MTCGQTFTGLGTNSASVEFEDFRMFISNVRLVTDQGEEIPFNLDPDAPGQNSQVALLDFRDTATVNETGDTTDVCISGTDDNPGFKDTLVGSAELDPEKTISHFEFTIGVPFEQNHADQSSAEEPLRNPGLASGMTWNWQNGYKFMAADVIPVGGITRPDDAEWSSTAWNLHLGSTGCEVGTSDLADGVAPEPCAADNRVEVSLPLGGFEQGAYAIKIDYAALISGSNLNQDGGGAPGCMSFAGDPECPAVFKNLALPFGEEQNDGGNPNAVVFSIVERQAL</sequence>
<evidence type="ECO:0000313" key="2">
    <source>
        <dbReference type="EMBL" id="MBU2872907.1"/>
    </source>
</evidence>